<dbReference type="InterPro" id="IPR012474">
    <property type="entry name" value="Frigida"/>
</dbReference>
<keyword evidence="3 4" id="KW-0287">Flowering</keyword>
<evidence type="ECO:0000256" key="4">
    <source>
        <dbReference type="RuleBase" id="RU364012"/>
    </source>
</evidence>
<keyword evidence="4" id="KW-0217">Developmental protein</keyword>
<dbReference type="GO" id="GO:0030154">
    <property type="term" value="P:cell differentiation"/>
    <property type="evidence" value="ECO:0007669"/>
    <property type="project" value="UniProtKB-KW"/>
</dbReference>
<evidence type="ECO:0000256" key="3">
    <source>
        <dbReference type="ARBA" id="ARBA00023089"/>
    </source>
</evidence>
<dbReference type="Proteomes" id="UP000639772">
    <property type="component" value="Unassembled WGS sequence"/>
</dbReference>
<dbReference type="PANTHER" id="PTHR31791:SF47">
    <property type="entry name" value="INACTIVE FRIGIDA-LIKE PROTEIN 2"/>
    <property type="match status" value="1"/>
</dbReference>
<sequence>MAIAFPLKDGVLREGFVDLQSHSSCLTDFTCKWKDLEEHLSLTADLIEKRFSELKSKETTSALEEHLSLTADLIEKRFSELKSKETTSAPEELEKGLKEQDTVEARPELKSLCASMDIKGLRNFMEENRKDIGTIIGELGPALRLAPDPVELVLNSLDGFFSSKGEKGATVLSIRKTSVNLLEGLLRLAPEVKPSSRECCPGGNGVEAEN</sequence>
<evidence type="ECO:0000313" key="6">
    <source>
        <dbReference type="Proteomes" id="UP000639772"/>
    </source>
</evidence>
<comment type="similarity">
    <text evidence="1 4">Belongs to the Frigida family.</text>
</comment>
<keyword evidence="2 4" id="KW-0221">Differentiation</keyword>
<evidence type="ECO:0000256" key="2">
    <source>
        <dbReference type="ARBA" id="ARBA00022782"/>
    </source>
</evidence>
<dbReference type="EMBL" id="JADCNM010000002">
    <property type="protein sequence ID" value="KAG0494813.1"/>
    <property type="molecule type" value="Genomic_DNA"/>
</dbReference>
<dbReference type="AlphaFoldDB" id="A0A835VF28"/>
<gene>
    <name evidence="5" type="ORF">HPP92_005807</name>
</gene>
<organism evidence="5 6">
    <name type="scientific">Vanilla planifolia</name>
    <name type="common">Vanilla</name>
    <dbReference type="NCBI Taxonomy" id="51239"/>
    <lineage>
        <taxon>Eukaryota</taxon>
        <taxon>Viridiplantae</taxon>
        <taxon>Streptophyta</taxon>
        <taxon>Embryophyta</taxon>
        <taxon>Tracheophyta</taxon>
        <taxon>Spermatophyta</taxon>
        <taxon>Magnoliopsida</taxon>
        <taxon>Liliopsida</taxon>
        <taxon>Asparagales</taxon>
        <taxon>Orchidaceae</taxon>
        <taxon>Vanilloideae</taxon>
        <taxon>Vanilleae</taxon>
        <taxon>Vanilla</taxon>
    </lineage>
</organism>
<evidence type="ECO:0000256" key="1">
    <source>
        <dbReference type="ARBA" id="ARBA00008956"/>
    </source>
</evidence>
<comment type="caution">
    <text evidence="5">The sequence shown here is derived from an EMBL/GenBank/DDBJ whole genome shotgun (WGS) entry which is preliminary data.</text>
</comment>
<accession>A0A835VF28</accession>
<dbReference type="Pfam" id="PF07899">
    <property type="entry name" value="Frigida"/>
    <property type="match status" value="1"/>
</dbReference>
<protein>
    <recommendedName>
        <fullName evidence="4">FRIGIDA-like protein</fullName>
    </recommendedName>
</protein>
<dbReference type="GO" id="GO:0009908">
    <property type="term" value="P:flower development"/>
    <property type="evidence" value="ECO:0007669"/>
    <property type="project" value="UniProtKB-KW"/>
</dbReference>
<dbReference type="OrthoDB" id="1166059at2759"/>
<dbReference type="PANTHER" id="PTHR31791">
    <property type="entry name" value="FRIGIDA-LIKE PROTEIN 3-RELATED"/>
    <property type="match status" value="1"/>
</dbReference>
<name>A0A835VF28_VANPL</name>
<reference evidence="5 6" key="1">
    <citation type="journal article" date="2020" name="Nat. Food">
        <title>A phased Vanilla planifolia genome enables genetic improvement of flavour and production.</title>
        <authorList>
            <person name="Hasing T."/>
            <person name="Tang H."/>
            <person name="Brym M."/>
            <person name="Khazi F."/>
            <person name="Huang T."/>
            <person name="Chambers A.H."/>
        </authorList>
    </citation>
    <scope>NUCLEOTIDE SEQUENCE [LARGE SCALE GENOMIC DNA]</scope>
    <source>
        <tissue evidence="5">Leaf</tissue>
    </source>
</reference>
<proteinExistence type="inferred from homology"/>
<evidence type="ECO:0000313" key="5">
    <source>
        <dbReference type="EMBL" id="KAG0494813.1"/>
    </source>
</evidence>